<dbReference type="EMBL" id="KN835193">
    <property type="protein sequence ID" value="KIK44311.1"/>
    <property type="molecule type" value="Genomic_DNA"/>
</dbReference>
<organism evidence="2 3">
    <name type="scientific">Suillus luteus UH-Slu-Lm8-n1</name>
    <dbReference type="NCBI Taxonomy" id="930992"/>
    <lineage>
        <taxon>Eukaryota</taxon>
        <taxon>Fungi</taxon>
        <taxon>Dikarya</taxon>
        <taxon>Basidiomycota</taxon>
        <taxon>Agaricomycotina</taxon>
        <taxon>Agaricomycetes</taxon>
        <taxon>Agaricomycetidae</taxon>
        <taxon>Boletales</taxon>
        <taxon>Suillineae</taxon>
        <taxon>Suillaceae</taxon>
        <taxon>Suillus</taxon>
    </lineage>
</organism>
<keyword evidence="3" id="KW-1185">Reference proteome</keyword>
<gene>
    <name evidence="2" type="ORF">CY34DRAFT_802818</name>
</gene>
<evidence type="ECO:0000256" key="1">
    <source>
        <dbReference type="SAM" id="MobiDB-lite"/>
    </source>
</evidence>
<protein>
    <submittedName>
        <fullName evidence="2">Uncharacterized protein</fullName>
    </submittedName>
</protein>
<evidence type="ECO:0000313" key="2">
    <source>
        <dbReference type="EMBL" id="KIK44311.1"/>
    </source>
</evidence>
<proteinExistence type="predicted"/>
<reference evidence="2 3" key="1">
    <citation type="submission" date="2014-04" db="EMBL/GenBank/DDBJ databases">
        <authorList>
            <consortium name="DOE Joint Genome Institute"/>
            <person name="Kuo A."/>
            <person name="Ruytinx J."/>
            <person name="Rineau F."/>
            <person name="Colpaert J."/>
            <person name="Kohler A."/>
            <person name="Nagy L.G."/>
            <person name="Floudas D."/>
            <person name="Copeland A."/>
            <person name="Barry K.W."/>
            <person name="Cichocki N."/>
            <person name="Veneault-Fourrey C."/>
            <person name="LaButti K."/>
            <person name="Lindquist E.A."/>
            <person name="Lipzen A."/>
            <person name="Lundell T."/>
            <person name="Morin E."/>
            <person name="Murat C."/>
            <person name="Sun H."/>
            <person name="Tunlid A."/>
            <person name="Henrissat B."/>
            <person name="Grigoriev I.V."/>
            <person name="Hibbett D.S."/>
            <person name="Martin F."/>
            <person name="Nordberg H.P."/>
            <person name="Cantor M.N."/>
            <person name="Hua S.X."/>
        </authorList>
    </citation>
    <scope>NUCLEOTIDE SEQUENCE [LARGE SCALE GENOMIC DNA]</scope>
    <source>
        <strain evidence="2 3">UH-Slu-Lm8-n1</strain>
    </source>
</reference>
<dbReference type="AlphaFoldDB" id="A0A0D0ARE1"/>
<dbReference type="HOGENOM" id="CLU_2251837_0_0_1"/>
<dbReference type="Proteomes" id="UP000054485">
    <property type="component" value="Unassembled WGS sequence"/>
</dbReference>
<feature type="compositionally biased region" description="Basic and acidic residues" evidence="1">
    <location>
        <begin position="14"/>
        <end position="31"/>
    </location>
</feature>
<feature type="region of interest" description="Disordered" evidence="1">
    <location>
        <begin position="14"/>
        <end position="104"/>
    </location>
</feature>
<dbReference type="InParanoid" id="A0A0D0ARE1"/>
<reference evidence="3" key="2">
    <citation type="submission" date="2015-01" db="EMBL/GenBank/DDBJ databases">
        <title>Evolutionary Origins and Diversification of the Mycorrhizal Mutualists.</title>
        <authorList>
            <consortium name="DOE Joint Genome Institute"/>
            <consortium name="Mycorrhizal Genomics Consortium"/>
            <person name="Kohler A."/>
            <person name="Kuo A."/>
            <person name="Nagy L.G."/>
            <person name="Floudas D."/>
            <person name="Copeland A."/>
            <person name="Barry K.W."/>
            <person name="Cichocki N."/>
            <person name="Veneault-Fourrey C."/>
            <person name="LaButti K."/>
            <person name="Lindquist E.A."/>
            <person name="Lipzen A."/>
            <person name="Lundell T."/>
            <person name="Morin E."/>
            <person name="Murat C."/>
            <person name="Riley R."/>
            <person name="Ohm R."/>
            <person name="Sun H."/>
            <person name="Tunlid A."/>
            <person name="Henrissat B."/>
            <person name="Grigoriev I.V."/>
            <person name="Hibbett D.S."/>
            <person name="Martin F."/>
        </authorList>
    </citation>
    <scope>NUCLEOTIDE SEQUENCE [LARGE SCALE GENOMIC DNA]</scope>
    <source>
        <strain evidence="3">UH-Slu-Lm8-n1</strain>
    </source>
</reference>
<evidence type="ECO:0000313" key="3">
    <source>
        <dbReference type="Proteomes" id="UP000054485"/>
    </source>
</evidence>
<accession>A0A0D0ARE1</accession>
<name>A0A0D0ARE1_9AGAM</name>
<sequence length="104" mass="11844">MTFICAPFISYRHSASDRDSSSSCHDTREEGSEPSIDGGSDLKCHVDDDTNTNGDVRERCPRRSIPQTPIRAKRKLKQNPQWRTDHEQERSGMTPSLARRGQRT</sequence>